<reference evidence="1" key="1">
    <citation type="submission" date="2023-01" db="EMBL/GenBank/DDBJ databases">
        <title>The growth and conidiation of Purpureocillium lavendulum are regulated by nitrogen source and histone H3K14 acetylation.</title>
        <authorList>
            <person name="Tang P."/>
            <person name="Han J."/>
            <person name="Zhang C."/>
            <person name="Tang P."/>
            <person name="Qi F."/>
            <person name="Zhang K."/>
            <person name="Liang L."/>
        </authorList>
    </citation>
    <scope>NUCLEOTIDE SEQUENCE</scope>
    <source>
        <strain evidence="1">YMF1.00683</strain>
    </source>
</reference>
<comment type="caution">
    <text evidence="1">The sequence shown here is derived from an EMBL/GenBank/DDBJ whole genome shotgun (WGS) entry which is preliminary data.</text>
</comment>
<protein>
    <submittedName>
        <fullName evidence="1">AC transposase</fullName>
    </submittedName>
</protein>
<organism evidence="1 2">
    <name type="scientific">Purpureocillium lavendulum</name>
    <dbReference type="NCBI Taxonomy" id="1247861"/>
    <lineage>
        <taxon>Eukaryota</taxon>
        <taxon>Fungi</taxon>
        <taxon>Dikarya</taxon>
        <taxon>Ascomycota</taxon>
        <taxon>Pezizomycotina</taxon>
        <taxon>Sordariomycetes</taxon>
        <taxon>Hypocreomycetidae</taxon>
        <taxon>Hypocreales</taxon>
        <taxon>Ophiocordycipitaceae</taxon>
        <taxon>Purpureocillium</taxon>
    </lineage>
</organism>
<keyword evidence="2" id="KW-1185">Reference proteome</keyword>
<proteinExistence type="predicted"/>
<dbReference type="EMBL" id="JAQHRD010000026">
    <property type="protein sequence ID" value="KAJ6436231.1"/>
    <property type="molecule type" value="Genomic_DNA"/>
</dbReference>
<gene>
    <name evidence="1" type="ORF">O9K51_11214</name>
</gene>
<dbReference type="Proteomes" id="UP001163105">
    <property type="component" value="Unassembled WGS sequence"/>
</dbReference>
<accession>A0AB34FBN1</accession>
<evidence type="ECO:0000313" key="1">
    <source>
        <dbReference type="EMBL" id="KAJ6436231.1"/>
    </source>
</evidence>
<sequence>MLMDKEPDVTYMPTAEIQRHEPPSQRYTLTEVPGYTPDSEIQRIQIASDYDLVVFVFRLDKALTQQYYLHFWTGSPPVPVVVVGVSPSKTDGNRGEDLKYELIINPEFLEFLDLFLERADGFLDP</sequence>
<evidence type="ECO:0000313" key="2">
    <source>
        <dbReference type="Proteomes" id="UP001163105"/>
    </source>
</evidence>
<name>A0AB34FBN1_9HYPO</name>
<dbReference type="AlphaFoldDB" id="A0AB34FBN1"/>